<organism evidence="1 2">
    <name type="scientific">Acaulospora colombiana</name>
    <dbReference type="NCBI Taxonomy" id="27376"/>
    <lineage>
        <taxon>Eukaryota</taxon>
        <taxon>Fungi</taxon>
        <taxon>Fungi incertae sedis</taxon>
        <taxon>Mucoromycota</taxon>
        <taxon>Glomeromycotina</taxon>
        <taxon>Glomeromycetes</taxon>
        <taxon>Diversisporales</taxon>
        <taxon>Acaulosporaceae</taxon>
        <taxon>Acaulospora</taxon>
    </lineage>
</organism>
<evidence type="ECO:0000313" key="2">
    <source>
        <dbReference type="Proteomes" id="UP000789525"/>
    </source>
</evidence>
<sequence length="610" mass="68979">MAPFNFDSLPAEIVIEIIETALGNPGGSFCKVGHNGIWSQPRPGGLDLMLQQPSRPHTPLGDTLPFPDGNHNIWEEESDTHTSDDDDQEAVDFYSTAKTLRLWVEFESFSGVGKLIKMLSDSQLARVQLKHLDLALASVPLKAYDRIRSNFPNIESLNVRNGSYKLPGRVWVPEEASKWASYGRLTRLQFYWCRNLYAPHVPGLVKLFPALRELLVSSCGDPSDEVMGPLRWDWYLDPEALCKTHIPLEYCHVEHMDDWEIRALGVIPAKTWIVTTIKPPHFLQELSNDDHIFPGITHLQIESESWPTVEKPASVITLEELCKKRGVKLTRDAKPVHSAGFVSGRCPELEFSKTPAPILSQSASRLFGRTCLLLPTTMSSVNSLPIELFIPIITAVLDTSSRDEFPKVGHNAAWRKQKPSPLEIMAIQHSRPHTPVEGILPFPDGVDNEANSQKSSISNHLSRVNRAFNQIATALLFRDVNLLYGIENIPKVERILKEMVLPHANHIRSLWIYADTTHEHLIEELDTFTANLLRSCPRLESLGLYFHWNMIDQEWSEGWVTGLTFWIVHRFIESVAQSERARSHLKSLDVAGVSVTLETRDLICSRFPNL</sequence>
<dbReference type="EMBL" id="CAJVPT010025304">
    <property type="protein sequence ID" value="CAG8674419.1"/>
    <property type="molecule type" value="Genomic_DNA"/>
</dbReference>
<accession>A0ACA9NT93</accession>
<evidence type="ECO:0000313" key="1">
    <source>
        <dbReference type="EMBL" id="CAG8674419.1"/>
    </source>
</evidence>
<protein>
    <submittedName>
        <fullName evidence="1">9507_t:CDS:1</fullName>
    </submittedName>
</protein>
<comment type="caution">
    <text evidence="1">The sequence shown here is derived from an EMBL/GenBank/DDBJ whole genome shotgun (WGS) entry which is preliminary data.</text>
</comment>
<keyword evidence="2" id="KW-1185">Reference proteome</keyword>
<dbReference type="Proteomes" id="UP000789525">
    <property type="component" value="Unassembled WGS sequence"/>
</dbReference>
<proteinExistence type="predicted"/>
<name>A0ACA9NT93_9GLOM</name>
<reference evidence="1" key="1">
    <citation type="submission" date="2021-06" db="EMBL/GenBank/DDBJ databases">
        <authorList>
            <person name="Kallberg Y."/>
            <person name="Tangrot J."/>
            <person name="Rosling A."/>
        </authorList>
    </citation>
    <scope>NUCLEOTIDE SEQUENCE</scope>
    <source>
        <strain evidence="1">CL356</strain>
    </source>
</reference>
<gene>
    <name evidence="1" type="ORF">ACOLOM_LOCUS9075</name>
</gene>
<feature type="non-terminal residue" evidence="1">
    <location>
        <position position="610"/>
    </location>
</feature>